<dbReference type="InterPro" id="IPR018108">
    <property type="entry name" value="MCP_transmembrane"/>
</dbReference>
<keyword evidence="3 9" id="KW-0813">Transport</keyword>
<comment type="similarity">
    <text evidence="2 9">Belongs to the mitochondrial carrier (TC 2.A.29) family.</text>
</comment>
<keyword evidence="5" id="KW-0677">Repeat</keyword>
<name>A0A8S1IPH9_9CHLO</name>
<dbReference type="Pfam" id="PF00153">
    <property type="entry name" value="Mito_carr"/>
    <property type="match status" value="3"/>
</dbReference>
<dbReference type="OrthoDB" id="269120at2759"/>
<dbReference type="GO" id="GO:0006862">
    <property type="term" value="P:nucleotide transport"/>
    <property type="evidence" value="ECO:0007669"/>
    <property type="project" value="InterPro"/>
</dbReference>
<dbReference type="Proteomes" id="UP000708148">
    <property type="component" value="Unassembled WGS sequence"/>
</dbReference>
<evidence type="ECO:0000313" key="11">
    <source>
        <dbReference type="EMBL" id="CAD7697046.1"/>
    </source>
</evidence>
<dbReference type="GO" id="GO:0016020">
    <property type="term" value="C:membrane"/>
    <property type="evidence" value="ECO:0007669"/>
    <property type="project" value="UniProtKB-SubCell"/>
</dbReference>
<gene>
    <name evidence="11" type="ORF">OSTQU699_LOCUS2407</name>
</gene>
<organism evidence="11 12">
    <name type="scientific">Ostreobium quekettii</name>
    <dbReference type="NCBI Taxonomy" id="121088"/>
    <lineage>
        <taxon>Eukaryota</taxon>
        <taxon>Viridiplantae</taxon>
        <taxon>Chlorophyta</taxon>
        <taxon>core chlorophytes</taxon>
        <taxon>Ulvophyceae</taxon>
        <taxon>TCBD clade</taxon>
        <taxon>Bryopsidales</taxon>
        <taxon>Ostreobineae</taxon>
        <taxon>Ostreobiaceae</taxon>
        <taxon>Ostreobium</taxon>
    </lineage>
</organism>
<dbReference type="InterPro" id="IPR023395">
    <property type="entry name" value="MCP_dom_sf"/>
</dbReference>
<reference evidence="11" key="1">
    <citation type="submission" date="2020-12" db="EMBL/GenBank/DDBJ databases">
        <authorList>
            <person name="Iha C."/>
        </authorList>
    </citation>
    <scope>NUCLEOTIDE SEQUENCE</scope>
</reference>
<evidence type="ECO:0000256" key="1">
    <source>
        <dbReference type="ARBA" id="ARBA00004141"/>
    </source>
</evidence>
<sequence>MWAVLPSEWKYGAAGCVAGLTTTVLLHPLDVIKTRMQVQDGHGVALPNYRGALHCMRSIVLQEGWRTLYAGLLPSLLGSGAAWGLYFLLYNQRKAARLGTCSHTEMDTSQLLMAGLEAGCMVSILTNPIWVIKTRLQLQYGGVRGSSPSVLAPAAGTCGVHGMHRSTAYHGLVDAMRRIGREEGIHAFYRGLGPNLLLVSHAAIQFAVYEHLKVAALLTSGPEKEKGSRHLGPFQATLTGGLAKGVASMSTYPFQVLRSRMMQRCDSGQPLTYGSTWGALALTVHREGLRGLYKGLGPNLVRVMPQSSLMFMVYEGALRALDAL</sequence>
<comment type="subcellular location">
    <subcellularLocation>
        <location evidence="1">Membrane</location>
        <topology evidence="1">Multi-pass membrane protein</topology>
    </subcellularLocation>
</comment>
<proteinExistence type="inferred from homology"/>
<feature type="repeat" description="Solcar" evidence="8">
    <location>
        <begin position="6"/>
        <end position="96"/>
    </location>
</feature>
<evidence type="ECO:0008006" key="13">
    <source>
        <dbReference type="Google" id="ProtNLM"/>
    </source>
</evidence>
<feature type="repeat" description="Solcar" evidence="8">
    <location>
        <begin position="106"/>
        <end position="215"/>
    </location>
</feature>
<dbReference type="SUPFAM" id="SSF103506">
    <property type="entry name" value="Mitochondrial carrier"/>
    <property type="match status" value="1"/>
</dbReference>
<keyword evidence="4 8" id="KW-0812">Transmembrane</keyword>
<evidence type="ECO:0000256" key="7">
    <source>
        <dbReference type="ARBA" id="ARBA00023136"/>
    </source>
</evidence>
<feature type="transmembrane region" description="Helical" evidence="10">
    <location>
        <begin position="68"/>
        <end position="90"/>
    </location>
</feature>
<dbReference type="GO" id="GO:0055085">
    <property type="term" value="P:transmembrane transport"/>
    <property type="evidence" value="ECO:0007669"/>
    <property type="project" value="InterPro"/>
</dbReference>
<feature type="transmembrane region" description="Helical" evidence="10">
    <location>
        <begin position="111"/>
        <end position="130"/>
    </location>
</feature>
<protein>
    <recommendedName>
        <fullName evidence="13">Mitochondrial folate transporter/carrier</fullName>
    </recommendedName>
</protein>
<evidence type="ECO:0000256" key="8">
    <source>
        <dbReference type="PROSITE-ProRule" id="PRU00282"/>
    </source>
</evidence>
<dbReference type="EMBL" id="CAJHUC010000596">
    <property type="protein sequence ID" value="CAD7697046.1"/>
    <property type="molecule type" value="Genomic_DNA"/>
</dbReference>
<comment type="caution">
    <text evidence="11">The sequence shown here is derived from an EMBL/GenBank/DDBJ whole genome shotgun (WGS) entry which is preliminary data.</text>
</comment>
<dbReference type="Gene3D" id="1.50.40.10">
    <property type="entry name" value="Mitochondrial carrier domain"/>
    <property type="match status" value="1"/>
</dbReference>
<keyword evidence="12" id="KW-1185">Reference proteome</keyword>
<evidence type="ECO:0000256" key="4">
    <source>
        <dbReference type="ARBA" id="ARBA00022692"/>
    </source>
</evidence>
<evidence type="ECO:0000313" key="12">
    <source>
        <dbReference type="Proteomes" id="UP000708148"/>
    </source>
</evidence>
<evidence type="ECO:0000256" key="10">
    <source>
        <dbReference type="SAM" id="Phobius"/>
    </source>
</evidence>
<dbReference type="PANTHER" id="PTHR45683">
    <property type="entry name" value="MITOCHONDRIAL NICOTINAMIDE ADENINE DINUCLEOTIDE TRANSPORTER 1-RELATED-RELATED"/>
    <property type="match status" value="1"/>
</dbReference>
<accession>A0A8S1IPH9</accession>
<evidence type="ECO:0000256" key="6">
    <source>
        <dbReference type="ARBA" id="ARBA00022989"/>
    </source>
</evidence>
<dbReference type="AlphaFoldDB" id="A0A8S1IPH9"/>
<keyword evidence="6 10" id="KW-1133">Transmembrane helix</keyword>
<keyword evidence="7 8" id="KW-0472">Membrane</keyword>
<evidence type="ECO:0000256" key="5">
    <source>
        <dbReference type="ARBA" id="ARBA00022737"/>
    </source>
</evidence>
<evidence type="ECO:0000256" key="2">
    <source>
        <dbReference type="ARBA" id="ARBA00006375"/>
    </source>
</evidence>
<dbReference type="PROSITE" id="PS50920">
    <property type="entry name" value="SOLCAR"/>
    <property type="match status" value="3"/>
</dbReference>
<dbReference type="InterPro" id="IPR044712">
    <property type="entry name" value="SLC25A32-like"/>
</dbReference>
<feature type="repeat" description="Solcar" evidence="8">
    <location>
        <begin position="231"/>
        <end position="320"/>
    </location>
</feature>
<evidence type="ECO:0000256" key="3">
    <source>
        <dbReference type="ARBA" id="ARBA00022448"/>
    </source>
</evidence>
<evidence type="ECO:0000256" key="9">
    <source>
        <dbReference type="RuleBase" id="RU000488"/>
    </source>
</evidence>